<dbReference type="AlphaFoldDB" id="A0A7V5U296"/>
<evidence type="ECO:0000313" key="2">
    <source>
        <dbReference type="EMBL" id="HHI96821.1"/>
    </source>
</evidence>
<feature type="chain" id="PRO_5030790320" description="Lipoprotein" evidence="1">
    <location>
        <begin position="22"/>
        <end position="214"/>
    </location>
</feature>
<keyword evidence="1" id="KW-0732">Signal</keyword>
<proteinExistence type="predicted"/>
<reference evidence="2" key="1">
    <citation type="journal article" date="2020" name="mSystems">
        <title>Genome- and Community-Level Interaction Insights into Carbon Utilization and Element Cycling Functions of Hydrothermarchaeota in Hydrothermal Sediment.</title>
        <authorList>
            <person name="Zhou Z."/>
            <person name="Liu Y."/>
            <person name="Xu W."/>
            <person name="Pan J."/>
            <person name="Luo Z.H."/>
            <person name="Li M."/>
        </authorList>
    </citation>
    <scope>NUCLEOTIDE SEQUENCE [LARGE SCALE GENOMIC DNA]</scope>
    <source>
        <strain evidence="2">HyVt-533</strain>
    </source>
</reference>
<comment type="caution">
    <text evidence="2">The sequence shown here is derived from an EMBL/GenBank/DDBJ whole genome shotgun (WGS) entry which is preliminary data.</text>
</comment>
<dbReference type="PROSITE" id="PS51257">
    <property type="entry name" value="PROKAR_LIPOPROTEIN"/>
    <property type="match status" value="1"/>
</dbReference>
<sequence>MKKLFFLFLICFLLVSCGSPRDLTIYPPLKKIAVLPFEPVCPGQKEDEITCAFAGKIVPGEVAGEAAGVLTELLYAKLAGKPQFYLVPEDQALRLWAEVLSEYTGASAYKLIAEIGRRLGVDAVLYGKVFRYREREGSGFSVVKPASVAFALILVRVSDARVIWRGWFDETQKPLSENVLSLKLYGKIGWLTARELAARGLDKVLKEFPYLKKT</sequence>
<dbReference type="Gene3D" id="3.40.50.10610">
    <property type="entry name" value="ABC-type transport auxiliary lipoprotein component"/>
    <property type="match status" value="1"/>
</dbReference>
<feature type="signal peptide" evidence="1">
    <location>
        <begin position="1"/>
        <end position="21"/>
    </location>
</feature>
<evidence type="ECO:0000256" key="1">
    <source>
        <dbReference type="SAM" id="SignalP"/>
    </source>
</evidence>
<evidence type="ECO:0008006" key="3">
    <source>
        <dbReference type="Google" id="ProtNLM"/>
    </source>
</evidence>
<accession>A0A7V5U296</accession>
<gene>
    <name evidence="2" type="ORF">ENJ96_03120</name>
</gene>
<dbReference type="EMBL" id="DROK01000091">
    <property type="protein sequence ID" value="HHI96821.1"/>
    <property type="molecule type" value="Genomic_DNA"/>
</dbReference>
<name>A0A7V5U296_9BACT</name>
<dbReference type="Proteomes" id="UP000886101">
    <property type="component" value="Unassembled WGS sequence"/>
</dbReference>
<organism evidence="2">
    <name type="scientific">Thermodesulfatator atlanticus</name>
    <dbReference type="NCBI Taxonomy" id="501497"/>
    <lineage>
        <taxon>Bacteria</taxon>
        <taxon>Pseudomonadati</taxon>
        <taxon>Thermodesulfobacteriota</taxon>
        <taxon>Thermodesulfobacteria</taxon>
        <taxon>Thermodesulfobacteriales</taxon>
        <taxon>Thermodesulfatatoraceae</taxon>
        <taxon>Thermodesulfatator</taxon>
    </lineage>
</organism>
<protein>
    <recommendedName>
        <fullName evidence="3">Lipoprotein</fullName>
    </recommendedName>
</protein>